<protein>
    <submittedName>
        <fullName evidence="1">Uncharacterized protein</fullName>
    </submittedName>
</protein>
<dbReference type="AlphaFoldDB" id="A0A1F6EP65"/>
<name>A0A1F6EP65_9BACT</name>
<sequence length="105" mass="11631">MRRGRASACLPAEASAQVGAQGFGRADVFTGDVGRVKCKSALLHFRAEEGDNWRKRLWCRNEPVYISARIKPHSVRFSLTAHFNGAILNACRSDSYGKIFFGKGK</sequence>
<accession>A0A1F6EP65</accession>
<gene>
    <name evidence="1" type="ORF">A3A34_02240</name>
</gene>
<proteinExistence type="predicted"/>
<dbReference type="STRING" id="1798507.A3A34_02240"/>
<dbReference type="EMBL" id="MFLU01000007">
    <property type="protein sequence ID" value="OGG75152.1"/>
    <property type="molecule type" value="Genomic_DNA"/>
</dbReference>
<organism evidence="1 2">
    <name type="scientific">Candidatus Kaiserbacteria bacterium RIFCSPLOWO2_01_FULL_50_24</name>
    <dbReference type="NCBI Taxonomy" id="1798507"/>
    <lineage>
        <taxon>Bacteria</taxon>
        <taxon>Candidatus Kaiseribacteriota</taxon>
    </lineage>
</organism>
<evidence type="ECO:0000313" key="2">
    <source>
        <dbReference type="Proteomes" id="UP000178587"/>
    </source>
</evidence>
<evidence type="ECO:0000313" key="1">
    <source>
        <dbReference type="EMBL" id="OGG75152.1"/>
    </source>
</evidence>
<dbReference type="Proteomes" id="UP000178587">
    <property type="component" value="Unassembled WGS sequence"/>
</dbReference>
<comment type="caution">
    <text evidence="1">The sequence shown here is derived from an EMBL/GenBank/DDBJ whole genome shotgun (WGS) entry which is preliminary data.</text>
</comment>
<reference evidence="1 2" key="1">
    <citation type="journal article" date="2016" name="Nat. Commun.">
        <title>Thousands of microbial genomes shed light on interconnected biogeochemical processes in an aquifer system.</title>
        <authorList>
            <person name="Anantharaman K."/>
            <person name="Brown C.T."/>
            <person name="Hug L.A."/>
            <person name="Sharon I."/>
            <person name="Castelle C.J."/>
            <person name="Probst A.J."/>
            <person name="Thomas B.C."/>
            <person name="Singh A."/>
            <person name="Wilkins M.J."/>
            <person name="Karaoz U."/>
            <person name="Brodie E.L."/>
            <person name="Williams K.H."/>
            <person name="Hubbard S.S."/>
            <person name="Banfield J.F."/>
        </authorList>
    </citation>
    <scope>NUCLEOTIDE SEQUENCE [LARGE SCALE GENOMIC DNA]</scope>
</reference>